<dbReference type="RefSeq" id="WP_157482581.1">
    <property type="nucleotide sequence ID" value="NZ_BAZW01000015.1"/>
</dbReference>
<gene>
    <name evidence="1" type="ORF">JCM15548_12156</name>
</gene>
<organism evidence="1 2">
    <name type="scientific">Geofilum rubicundum JCM 15548</name>
    <dbReference type="NCBI Taxonomy" id="1236989"/>
    <lineage>
        <taxon>Bacteria</taxon>
        <taxon>Pseudomonadati</taxon>
        <taxon>Bacteroidota</taxon>
        <taxon>Bacteroidia</taxon>
        <taxon>Marinilabiliales</taxon>
        <taxon>Marinilabiliaceae</taxon>
        <taxon>Geofilum</taxon>
    </lineage>
</organism>
<keyword evidence="2" id="KW-1185">Reference proteome</keyword>
<evidence type="ECO:0000313" key="2">
    <source>
        <dbReference type="Proteomes" id="UP000032900"/>
    </source>
</evidence>
<accession>A0A0E9LXS4</accession>
<dbReference type="EMBL" id="BAZW01000015">
    <property type="protein sequence ID" value="GAO29921.1"/>
    <property type="molecule type" value="Genomic_DNA"/>
</dbReference>
<evidence type="ECO:0000313" key="1">
    <source>
        <dbReference type="EMBL" id="GAO29921.1"/>
    </source>
</evidence>
<dbReference type="AlphaFoldDB" id="A0A0E9LXS4"/>
<protein>
    <submittedName>
        <fullName evidence="1">Uncharacterized protein</fullName>
    </submittedName>
</protein>
<dbReference type="Proteomes" id="UP000032900">
    <property type="component" value="Unassembled WGS sequence"/>
</dbReference>
<proteinExistence type="predicted"/>
<comment type="caution">
    <text evidence="1">The sequence shown here is derived from an EMBL/GenBank/DDBJ whole genome shotgun (WGS) entry which is preliminary data.</text>
</comment>
<name>A0A0E9LXS4_9BACT</name>
<sequence>MHALVTIEVSDCSSKKLEIFNEFLKRRKWTKLDGFSNVWIVLYKDTVTFWGVRSSIKAELAAAQNESQISDIKYVFQVNAGYDFFVSTWDWKNEKSI</sequence>
<reference evidence="1 2" key="1">
    <citation type="journal article" date="2015" name="Microbes Environ.">
        <title>Distribution and evolution of nitrogen fixation genes in the phylum bacteroidetes.</title>
        <authorList>
            <person name="Inoue J."/>
            <person name="Oshima K."/>
            <person name="Suda W."/>
            <person name="Sakamoto M."/>
            <person name="Iino T."/>
            <person name="Noda S."/>
            <person name="Hongoh Y."/>
            <person name="Hattori M."/>
            <person name="Ohkuma M."/>
        </authorList>
    </citation>
    <scope>NUCLEOTIDE SEQUENCE [LARGE SCALE GENOMIC DNA]</scope>
    <source>
        <strain evidence="1">JCM 15548</strain>
    </source>
</reference>